<keyword evidence="1" id="KW-0812">Transmembrane</keyword>
<accession>A0ABU2B3U6</accession>
<dbReference type="Proteomes" id="UP001183794">
    <property type="component" value="Unassembled WGS sequence"/>
</dbReference>
<organism evidence="2 3">
    <name type="scientific">Enteractinococcus fodinae</name>
    <dbReference type="NCBI Taxonomy" id="684663"/>
    <lineage>
        <taxon>Bacteria</taxon>
        <taxon>Bacillati</taxon>
        <taxon>Actinomycetota</taxon>
        <taxon>Actinomycetes</taxon>
        <taxon>Micrococcales</taxon>
        <taxon>Micrococcaceae</taxon>
    </lineage>
</organism>
<feature type="transmembrane region" description="Helical" evidence="1">
    <location>
        <begin position="477"/>
        <end position="495"/>
    </location>
</feature>
<evidence type="ECO:0000313" key="3">
    <source>
        <dbReference type="Proteomes" id="UP001183794"/>
    </source>
</evidence>
<evidence type="ECO:0000256" key="1">
    <source>
        <dbReference type="SAM" id="Phobius"/>
    </source>
</evidence>
<protein>
    <submittedName>
        <fullName evidence="2">ABC-2 type transport system permease protein</fullName>
    </submittedName>
</protein>
<sequence length="549" mass="57693">MTTRTQPRHRAPTTEVGTAPLAGLGTMIRFMLRRDRIRLPVWILGHGLFVIYITAALPQLAPSERDLAGLTSLLTQPVARMFTGPALGLDDPTYERFFAAGYAPYLFIIAALMNIFLVTRHTRAEEQSGRAELLRASVLGRHTMLTATLVVAGLANLGAAAIVTVLTLGAGYPAAGSVLVGVATGATGMVFAGITAITAQVNEFSRAASGMAGAILGAAFVLRALGDMAEPGGSALSWASPLGWAAQTAPYVHDRWWPLALSAGLAAVTIAIAYFLQDRRDFGASLVPPRPGNTRAHPMLGHPLGLAARLQRGGFLGWGFGILALGVIDGLFTQAMLDAADAMPPEMRAVFGTEQLLDGYVGFLASFIAILVAAYVVYAIQTLRTEEGSGRADTVLATPVSRAGWLGSHLTVVAAGAMLILLITGLGTGISAAAVTGEAFLIGDVLWAHLATAPAILVVLGLTVGCFGLLPRFMTLVGWLAVAIIAIVDLFAELLDLPDGFRALSPLWHLPRVPVEDFEPTPFVVLLGIAVVTAVLGLIGFRRREINDK</sequence>
<feature type="transmembrane region" description="Helical" evidence="1">
    <location>
        <begin position="97"/>
        <end position="118"/>
    </location>
</feature>
<feature type="transmembrane region" description="Helical" evidence="1">
    <location>
        <begin position="523"/>
        <end position="541"/>
    </location>
</feature>
<dbReference type="RefSeq" id="WP_310175289.1">
    <property type="nucleotide sequence ID" value="NZ_BAABHE010000002.1"/>
</dbReference>
<feature type="transmembrane region" description="Helical" evidence="1">
    <location>
        <begin position="207"/>
        <end position="226"/>
    </location>
</feature>
<proteinExistence type="predicted"/>
<feature type="transmembrane region" description="Helical" evidence="1">
    <location>
        <begin position="410"/>
        <end position="434"/>
    </location>
</feature>
<feature type="transmembrane region" description="Helical" evidence="1">
    <location>
        <begin position="315"/>
        <end position="337"/>
    </location>
</feature>
<evidence type="ECO:0000313" key="2">
    <source>
        <dbReference type="EMBL" id="MDR7348267.1"/>
    </source>
</evidence>
<feature type="transmembrane region" description="Helical" evidence="1">
    <location>
        <begin position="144"/>
        <end position="168"/>
    </location>
</feature>
<comment type="caution">
    <text evidence="2">The sequence shown here is derived from an EMBL/GenBank/DDBJ whole genome shotgun (WGS) entry which is preliminary data.</text>
</comment>
<feature type="transmembrane region" description="Helical" evidence="1">
    <location>
        <begin position="446"/>
        <end position="470"/>
    </location>
</feature>
<name>A0ABU2B3U6_9MICC</name>
<keyword evidence="1" id="KW-0472">Membrane</keyword>
<feature type="transmembrane region" description="Helical" evidence="1">
    <location>
        <begin position="256"/>
        <end position="276"/>
    </location>
</feature>
<feature type="transmembrane region" description="Helical" evidence="1">
    <location>
        <begin position="357"/>
        <end position="380"/>
    </location>
</feature>
<feature type="transmembrane region" description="Helical" evidence="1">
    <location>
        <begin position="174"/>
        <end position="195"/>
    </location>
</feature>
<keyword evidence="3" id="KW-1185">Reference proteome</keyword>
<dbReference type="EMBL" id="JAVDYJ010000001">
    <property type="protein sequence ID" value="MDR7348267.1"/>
    <property type="molecule type" value="Genomic_DNA"/>
</dbReference>
<gene>
    <name evidence="2" type="ORF">J2S62_002524</name>
</gene>
<feature type="transmembrane region" description="Helical" evidence="1">
    <location>
        <begin position="39"/>
        <end position="61"/>
    </location>
</feature>
<reference evidence="2 3" key="1">
    <citation type="submission" date="2023-07" db="EMBL/GenBank/DDBJ databases">
        <title>Sequencing the genomes of 1000 actinobacteria strains.</title>
        <authorList>
            <person name="Klenk H.-P."/>
        </authorList>
    </citation>
    <scope>NUCLEOTIDE SEQUENCE [LARGE SCALE GENOMIC DNA]</scope>
    <source>
        <strain evidence="2 3">DSM 22966</strain>
    </source>
</reference>
<keyword evidence="1" id="KW-1133">Transmembrane helix</keyword>